<dbReference type="AlphaFoldDB" id="A0A1H3DX52"/>
<dbReference type="PANTHER" id="PTHR33712:SF7">
    <property type="entry name" value="LIGHT-INDEPENDENT PROTOCHLOROPHYLLIDE REDUCTASE SUBUNIT B"/>
    <property type="match status" value="1"/>
</dbReference>
<dbReference type="Proteomes" id="UP000198672">
    <property type="component" value="Unassembled WGS sequence"/>
</dbReference>
<accession>A0A1H3DX52</accession>
<dbReference type="NCBIfam" id="TIGR01285">
    <property type="entry name" value="nifN"/>
    <property type="match status" value="1"/>
</dbReference>
<evidence type="ECO:0000313" key="8">
    <source>
        <dbReference type="EMBL" id="SDX71092.1"/>
    </source>
</evidence>
<keyword evidence="5 6" id="KW-0535">Nitrogen fixation</keyword>
<evidence type="ECO:0000256" key="1">
    <source>
        <dbReference type="ARBA" id="ARBA00003171"/>
    </source>
</evidence>
<dbReference type="EMBL" id="FNOW01000010">
    <property type="protein sequence ID" value="SDX71092.1"/>
    <property type="molecule type" value="Genomic_DNA"/>
</dbReference>
<dbReference type="InterPro" id="IPR000510">
    <property type="entry name" value="Nase/OxRdtase_comp1"/>
</dbReference>
<evidence type="ECO:0000313" key="9">
    <source>
        <dbReference type="Proteomes" id="UP000198672"/>
    </source>
</evidence>
<dbReference type="Gene3D" id="6.10.250.1090">
    <property type="match status" value="1"/>
</dbReference>
<name>A0A1H3DX52_ALLWA</name>
<organism evidence="8 9">
    <name type="scientific">Allochromatium warmingii</name>
    <name type="common">Chromatium warmingii</name>
    <dbReference type="NCBI Taxonomy" id="61595"/>
    <lineage>
        <taxon>Bacteria</taxon>
        <taxon>Pseudomonadati</taxon>
        <taxon>Pseudomonadota</taxon>
        <taxon>Gammaproteobacteria</taxon>
        <taxon>Chromatiales</taxon>
        <taxon>Chromatiaceae</taxon>
        <taxon>Allochromatium</taxon>
    </lineage>
</organism>
<comment type="function">
    <text evidence="1">This protein may play a role in the biosynthesis of the prosthetic group of nitrogenase (FeMo cofactor).</text>
</comment>
<dbReference type="OrthoDB" id="9800746at2"/>
<protein>
    <recommendedName>
        <fullName evidence="4">Nitrogenase iron-molybdenum cofactor biosynthesis protein NifN</fullName>
    </recommendedName>
</protein>
<evidence type="ECO:0000259" key="7">
    <source>
        <dbReference type="Pfam" id="PF00148"/>
    </source>
</evidence>
<feature type="domain" description="Nitrogenase/oxidoreductase component 1" evidence="7">
    <location>
        <begin position="21"/>
        <end position="434"/>
    </location>
</feature>
<dbReference type="RefSeq" id="WP_091332682.1">
    <property type="nucleotide sequence ID" value="NZ_FNOW01000010.1"/>
</dbReference>
<comment type="pathway">
    <text evidence="2">Cofactor biosynthesis; Fe-Mo cofactor biosynthesis.</text>
</comment>
<dbReference type="UniPathway" id="UPA00782"/>
<gene>
    <name evidence="8" type="ORF">SAMN05421644_11057</name>
</gene>
<dbReference type="GO" id="GO:0016163">
    <property type="term" value="F:nitrogenase activity"/>
    <property type="evidence" value="ECO:0007669"/>
    <property type="project" value="InterPro"/>
</dbReference>
<evidence type="ECO:0000256" key="5">
    <source>
        <dbReference type="ARBA" id="ARBA00023231"/>
    </source>
</evidence>
<proteinExistence type="inferred from homology"/>
<dbReference type="InterPro" id="IPR050152">
    <property type="entry name" value="ChlB/BchB/BchZ"/>
</dbReference>
<sequence length="469" mass="50107">MPEIIKRTKALSVSPLKASSTVGATLAFLGFNRSIPMMHGSQGCTAFGKIYFVRHFREPIPLQTTAIDHINAVMGSQALVVEGLRTLCAKHQPDLIGLPTTGLVETQGADLRSALLAFRDAHPEYAAIPVIPVATPDFSGAMESGYAAAVKAIIATLVPTAAEAGTQPGRRRRQINVLAGSQLTPGDLEHLKELIELFGLRPLVVPDLSDSLDGHLPEADYSPLTIGGTLVEELKTLGDARATLVIGDSLNAAADLLQLRTGVPDYRFTHLMGIAAVDQLILTLSELAAAPVPPRIERQRQQLQDAMLDSHFMLGMARLAIAAEPDFLVGLTQMLAGVGSETVAAVSPINAPVLQRAQCAQVKIGDLEDLELAARANRADVLITNSHGVHTAERLGLPLLRAGFPQYDRLGGYTRTWIGYSGTRATLFELANLILSLEKGEIHPYRSRLKSWPDADAAAHAPSSVKHAA</sequence>
<evidence type="ECO:0000256" key="3">
    <source>
        <dbReference type="ARBA" id="ARBA00011002"/>
    </source>
</evidence>
<dbReference type="GO" id="GO:0065003">
    <property type="term" value="P:protein-containing complex assembly"/>
    <property type="evidence" value="ECO:0007669"/>
    <property type="project" value="InterPro"/>
</dbReference>
<evidence type="ECO:0000256" key="2">
    <source>
        <dbReference type="ARBA" id="ARBA00005155"/>
    </source>
</evidence>
<dbReference type="PROSITE" id="PS00699">
    <property type="entry name" value="NITROGENASE_1_1"/>
    <property type="match status" value="1"/>
</dbReference>
<dbReference type="PANTHER" id="PTHR33712">
    <property type="entry name" value="LIGHT-INDEPENDENT PROTOCHLOROPHYLLIDE REDUCTASE SUBUNIT B"/>
    <property type="match status" value="1"/>
</dbReference>
<dbReference type="InterPro" id="IPR005975">
    <property type="entry name" value="Nase_Mo-Fe_CF"/>
</dbReference>
<reference evidence="9" key="1">
    <citation type="submission" date="2016-10" db="EMBL/GenBank/DDBJ databases">
        <authorList>
            <person name="Varghese N."/>
            <person name="Submissions S."/>
        </authorList>
    </citation>
    <scope>NUCLEOTIDE SEQUENCE [LARGE SCALE GENOMIC DNA]</scope>
    <source>
        <strain evidence="9">DSM 173</strain>
    </source>
</reference>
<keyword evidence="9" id="KW-1185">Reference proteome</keyword>
<dbReference type="STRING" id="61595.SAMN05421644_11057"/>
<dbReference type="SUPFAM" id="SSF53807">
    <property type="entry name" value="Helical backbone' metal receptor"/>
    <property type="match status" value="1"/>
</dbReference>
<comment type="similarity">
    <text evidence="3 6">Belongs to the NifD/NifK/NifE/NifN family.</text>
</comment>
<evidence type="ECO:0000256" key="4">
    <source>
        <dbReference type="ARBA" id="ARBA00013282"/>
    </source>
</evidence>
<dbReference type="InterPro" id="IPR000318">
    <property type="entry name" value="Nase_comp1_CS"/>
</dbReference>
<dbReference type="Gene3D" id="3.40.50.1980">
    <property type="entry name" value="Nitrogenase molybdenum iron protein domain"/>
    <property type="match status" value="3"/>
</dbReference>
<dbReference type="CDD" id="cd01966">
    <property type="entry name" value="Nitrogenase_NifN_1"/>
    <property type="match status" value="1"/>
</dbReference>
<evidence type="ECO:0000256" key="6">
    <source>
        <dbReference type="RuleBase" id="RU004021"/>
    </source>
</evidence>
<dbReference type="Pfam" id="PF00148">
    <property type="entry name" value="Oxidored_nitro"/>
    <property type="match status" value="1"/>
</dbReference>